<proteinExistence type="predicted"/>
<evidence type="ECO:0000313" key="6">
    <source>
        <dbReference type="Proteomes" id="UP000251800"/>
    </source>
</evidence>
<evidence type="ECO:0000256" key="3">
    <source>
        <dbReference type="SAM" id="SignalP"/>
    </source>
</evidence>
<dbReference type="Proteomes" id="UP000251800">
    <property type="component" value="Unassembled WGS sequence"/>
</dbReference>
<feature type="signal peptide" evidence="3">
    <location>
        <begin position="1"/>
        <end position="24"/>
    </location>
</feature>
<dbReference type="Pfam" id="PF14870">
    <property type="entry name" value="PSII_BNR"/>
    <property type="match status" value="1"/>
</dbReference>
<accession>A0A363UJR0</accession>
<dbReference type="InterPro" id="IPR015943">
    <property type="entry name" value="WD40/YVTN_repeat-like_dom_sf"/>
</dbReference>
<dbReference type="AlphaFoldDB" id="A0A363UJR0"/>
<sequence length="347" mass="37342">MGGRAAAALTLGLGLAAIGGVAQAADDAVKDDPRLNPAEQMDLADERILVGLQPIADGYLAVGMRGHILKSADGQTWNQQPSPVRSMLVTIDFPTESTGFIGGHDGTILKTTDGGDSWSLQHFNPEPRRPVIIYDLMFDTPERGFAVGSYGLILRTTDGGDTWNQLTPDIEFLGFHNSQIRRLANGVLLMVGEKGLTARSSDDGETWEMLVSPYSGSFFGLIPDDRDGAWIYGMRGRLYRIPDVMAVATQNPMDYDPFMAENVEDPAAIQAMGWERIQTPANESFFGATTRPDGGITLVGNAGLILNSDAQQANWTLVPNPNGDTLAGVVPVDGKLLTVGRQGVEWH</sequence>
<feature type="domain" description="Photosynthesis system II assembly factor Ycf48/Hcf136-like" evidence="4">
    <location>
        <begin position="72"/>
        <end position="231"/>
    </location>
</feature>
<dbReference type="CDD" id="cd15482">
    <property type="entry name" value="Sialidase_non-viral"/>
    <property type="match status" value="1"/>
</dbReference>
<evidence type="ECO:0000259" key="4">
    <source>
        <dbReference type="Pfam" id="PF14870"/>
    </source>
</evidence>
<keyword evidence="6" id="KW-1185">Reference proteome</keyword>
<keyword evidence="1" id="KW-0602">Photosynthesis</keyword>
<evidence type="ECO:0000313" key="5">
    <source>
        <dbReference type="EMBL" id="PWN55662.1"/>
    </source>
</evidence>
<dbReference type="RefSeq" id="WP_109720586.1">
    <property type="nucleotide sequence ID" value="NZ_QEQK01000009.1"/>
</dbReference>
<keyword evidence="3" id="KW-0732">Signal</keyword>
<protein>
    <recommendedName>
        <fullName evidence="4">Photosynthesis system II assembly factor Ycf48/Hcf136-like domain-containing protein</fullName>
    </recommendedName>
</protein>
<gene>
    <name evidence="5" type="ORF">DEH80_11185</name>
</gene>
<dbReference type="PANTHER" id="PTHR47199:SF2">
    <property type="entry name" value="PHOTOSYSTEM II STABILITY_ASSEMBLY FACTOR HCF136, CHLOROPLASTIC"/>
    <property type="match status" value="1"/>
</dbReference>
<dbReference type="GO" id="GO:0009523">
    <property type="term" value="C:photosystem II"/>
    <property type="evidence" value="ECO:0007669"/>
    <property type="project" value="UniProtKB-KW"/>
</dbReference>
<dbReference type="PANTHER" id="PTHR47199">
    <property type="entry name" value="PHOTOSYSTEM II STABILITY/ASSEMBLY FACTOR HCF136, CHLOROPLASTIC"/>
    <property type="match status" value="1"/>
</dbReference>
<dbReference type="Gene3D" id="2.130.10.10">
    <property type="entry name" value="YVTN repeat-like/Quinoprotein amine dehydrogenase"/>
    <property type="match status" value="1"/>
</dbReference>
<name>A0A363UJR0_9GAMM</name>
<organism evidence="5 6">
    <name type="scientific">Abyssibacter profundi</name>
    <dbReference type="NCBI Taxonomy" id="2182787"/>
    <lineage>
        <taxon>Bacteria</taxon>
        <taxon>Pseudomonadati</taxon>
        <taxon>Pseudomonadota</taxon>
        <taxon>Gammaproteobacteria</taxon>
        <taxon>Chromatiales</taxon>
        <taxon>Oceanococcaceae</taxon>
        <taxon>Abyssibacter</taxon>
    </lineage>
</organism>
<evidence type="ECO:0000256" key="1">
    <source>
        <dbReference type="ARBA" id="ARBA00022531"/>
    </source>
</evidence>
<feature type="chain" id="PRO_5016802804" description="Photosynthesis system II assembly factor Ycf48/Hcf136-like domain-containing protein" evidence="3">
    <location>
        <begin position="25"/>
        <end position="347"/>
    </location>
</feature>
<reference evidence="5 6" key="1">
    <citation type="submission" date="2018-05" db="EMBL/GenBank/DDBJ databases">
        <title>Abyssibacter profundi OUC007T gen. nov., sp. nov, a marine bacterium isolated from seawater of the Mariana Trench.</title>
        <authorList>
            <person name="Zhou S."/>
        </authorList>
    </citation>
    <scope>NUCLEOTIDE SEQUENCE [LARGE SCALE GENOMIC DNA]</scope>
    <source>
        <strain evidence="5 6">OUC007</strain>
    </source>
</reference>
<dbReference type="InterPro" id="IPR028203">
    <property type="entry name" value="PSII_CF48-like_dom"/>
</dbReference>
<dbReference type="GO" id="GO:0015979">
    <property type="term" value="P:photosynthesis"/>
    <property type="evidence" value="ECO:0007669"/>
    <property type="project" value="UniProtKB-KW"/>
</dbReference>
<comment type="caution">
    <text evidence="5">The sequence shown here is derived from an EMBL/GenBank/DDBJ whole genome shotgun (WGS) entry which is preliminary data.</text>
</comment>
<dbReference type="EMBL" id="QEQK01000009">
    <property type="protein sequence ID" value="PWN55662.1"/>
    <property type="molecule type" value="Genomic_DNA"/>
</dbReference>
<evidence type="ECO:0000256" key="2">
    <source>
        <dbReference type="ARBA" id="ARBA00023276"/>
    </source>
</evidence>
<keyword evidence="2" id="KW-0604">Photosystem II</keyword>
<dbReference type="OrthoDB" id="9813892at2"/>
<dbReference type="SUPFAM" id="SSF110296">
    <property type="entry name" value="Oligoxyloglucan reducing end-specific cellobiohydrolase"/>
    <property type="match status" value="1"/>
</dbReference>